<keyword evidence="1" id="KW-0812">Transmembrane</keyword>
<comment type="caution">
    <text evidence="2">The sequence shown here is derived from an EMBL/GenBank/DDBJ whole genome shotgun (WGS) entry which is preliminary data.</text>
</comment>
<gene>
    <name evidence="2" type="ORF">Acr_25g0004590</name>
</gene>
<feature type="transmembrane region" description="Helical" evidence="1">
    <location>
        <begin position="138"/>
        <end position="162"/>
    </location>
</feature>
<protein>
    <submittedName>
        <fullName evidence="2">Uncharacterized protein</fullName>
    </submittedName>
</protein>
<evidence type="ECO:0000313" key="2">
    <source>
        <dbReference type="EMBL" id="GFZ16050.1"/>
    </source>
</evidence>
<dbReference type="AlphaFoldDB" id="A0A7J0GYY4"/>
<name>A0A7J0GYY4_9ERIC</name>
<keyword evidence="3" id="KW-1185">Reference proteome</keyword>
<keyword evidence="1" id="KW-1133">Transmembrane helix</keyword>
<accession>A0A7J0GYY4</accession>
<dbReference type="EMBL" id="BJWL01000025">
    <property type="protein sequence ID" value="GFZ16050.1"/>
    <property type="molecule type" value="Genomic_DNA"/>
</dbReference>
<proteinExistence type="predicted"/>
<evidence type="ECO:0000313" key="3">
    <source>
        <dbReference type="Proteomes" id="UP000585474"/>
    </source>
</evidence>
<dbReference type="Proteomes" id="UP000585474">
    <property type="component" value="Unassembled WGS sequence"/>
</dbReference>
<evidence type="ECO:0000256" key="1">
    <source>
        <dbReference type="SAM" id="Phobius"/>
    </source>
</evidence>
<organism evidence="2 3">
    <name type="scientific">Actinidia rufa</name>
    <dbReference type="NCBI Taxonomy" id="165716"/>
    <lineage>
        <taxon>Eukaryota</taxon>
        <taxon>Viridiplantae</taxon>
        <taxon>Streptophyta</taxon>
        <taxon>Embryophyta</taxon>
        <taxon>Tracheophyta</taxon>
        <taxon>Spermatophyta</taxon>
        <taxon>Magnoliopsida</taxon>
        <taxon>eudicotyledons</taxon>
        <taxon>Gunneridae</taxon>
        <taxon>Pentapetalae</taxon>
        <taxon>asterids</taxon>
        <taxon>Ericales</taxon>
        <taxon>Actinidiaceae</taxon>
        <taxon>Actinidia</taxon>
    </lineage>
</organism>
<keyword evidence="1" id="KW-0472">Membrane</keyword>
<reference evidence="2 3" key="1">
    <citation type="submission" date="2019-07" db="EMBL/GenBank/DDBJ databases">
        <title>De Novo Assembly of kiwifruit Actinidia rufa.</title>
        <authorList>
            <person name="Sugita-Konishi S."/>
            <person name="Sato K."/>
            <person name="Mori E."/>
            <person name="Abe Y."/>
            <person name="Kisaki G."/>
            <person name="Hamano K."/>
            <person name="Suezawa K."/>
            <person name="Otani M."/>
            <person name="Fukuda T."/>
            <person name="Manabe T."/>
            <person name="Gomi K."/>
            <person name="Tabuchi M."/>
            <person name="Akimitsu K."/>
            <person name="Kataoka I."/>
        </authorList>
    </citation>
    <scope>NUCLEOTIDE SEQUENCE [LARGE SCALE GENOMIC DNA]</scope>
    <source>
        <strain evidence="3">cv. Fuchu</strain>
    </source>
</reference>
<sequence>MKLPRKICKTASEIPCPHQWATHFQTEVLAPSHLGALLSLTGARRKVHHFASRRGSLSPPLCTHLKRSLPLIKSRAKETRFGDVAPVDVQLFRITLSPFSGLSSGHPALVALVLSDQTSARVSKHLLALLYYSGSSRCLCACFACLCAPVAFLVHSFVLYHWTHVGQQFFLSIPPLAAMLQPIEFSIPMEIKFFRSLGTCRTSVNVTDLSSAMRNGTILLPTTLFVVLFAIRTSPSHAAKVSLSESVITDADADAVSEDCIFNGADRRRSRIGSWIGTEAARMCCSTHAARRVRLRLAWRVGHVPRLAATRLARAGACGRVLKRAASGCHSPGAWGRVAREIQSSSSSGARRVRGSDAPNFKRRVRAHLNSDLESV</sequence>